<dbReference type="EMBL" id="CM037018">
    <property type="protein sequence ID" value="KAH7674352.1"/>
    <property type="molecule type" value="Genomic_DNA"/>
</dbReference>
<accession>A0ACB7VK16</accession>
<proteinExistence type="predicted"/>
<dbReference type="Proteomes" id="UP000827976">
    <property type="component" value="Chromosome 8"/>
</dbReference>
<keyword evidence="2" id="KW-1185">Reference proteome</keyword>
<sequence length="443" mass="48329">MKLESLLLVPQKGEPLGVQTSHTQNLPLNIIGHHSNPFLNDLPVRDNMSIPEGKHGLTLPVEGKNFEERVSSEGIEPINMSTILNDVGQSGYADNENSEKKAFQIEDEHLEAPYTVPAAEVDIDFCTDKVVSTSETDVCKDGTCYPVKDICVDEGLHSLEKIPTQNKGMSKNITFDCKHPATTNDYVVAIEIRNSKYDLKSSPAAGHCISVFDKDATEELFSGNLSEARDRPNSVDHTDVVFAPKQVKLSGFDRINSLKQSPDQGKIIQDEKGNISAVVVPSADKKLIQSNGSKENTAKNEVASGVITFNFDSAVAPASDTEDNKDNKASHQPTRALYSHLIEDTSSDTATASGRSLLVHHNREDSGFSGPNFMSDPVVSSGHVQFSGSISHRSDSSATSARSFAFPILQPEWNSSPVKMAKADRRHLRKHRCCGIGFSCCRF</sequence>
<gene>
    <name evidence="1" type="ORF">IHE45_08G067800</name>
</gene>
<name>A0ACB7VK16_DIOAL</name>
<protein>
    <submittedName>
        <fullName evidence="1">Uncharacterized protein</fullName>
    </submittedName>
</protein>
<reference evidence="2" key="1">
    <citation type="journal article" date="2022" name="Nat. Commun.">
        <title>Chromosome evolution and the genetic basis of agronomically important traits in greater yam.</title>
        <authorList>
            <person name="Bredeson J.V."/>
            <person name="Lyons J.B."/>
            <person name="Oniyinde I.O."/>
            <person name="Okereke N.R."/>
            <person name="Kolade O."/>
            <person name="Nnabue I."/>
            <person name="Nwadili C.O."/>
            <person name="Hribova E."/>
            <person name="Parker M."/>
            <person name="Nwogha J."/>
            <person name="Shu S."/>
            <person name="Carlson J."/>
            <person name="Kariba R."/>
            <person name="Muthemba S."/>
            <person name="Knop K."/>
            <person name="Barton G.J."/>
            <person name="Sherwood A.V."/>
            <person name="Lopez-Montes A."/>
            <person name="Asiedu R."/>
            <person name="Jamnadass R."/>
            <person name="Muchugi A."/>
            <person name="Goodstein D."/>
            <person name="Egesi C.N."/>
            <person name="Featherston J."/>
            <person name="Asfaw A."/>
            <person name="Simpson G.G."/>
            <person name="Dolezel J."/>
            <person name="Hendre P.S."/>
            <person name="Van Deynze A."/>
            <person name="Kumar P.L."/>
            <person name="Obidiegwu J.E."/>
            <person name="Bhattacharjee R."/>
            <person name="Rokhsar D.S."/>
        </authorList>
    </citation>
    <scope>NUCLEOTIDE SEQUENCE [LARGE SCALE GENOMIC DNA]</scope>
    <source>
        <strain evidence="2">cv. TDa95/00328</strain>
    </source>
</reference>
<evidence type="ECO:0000313" key="2">
    <source>
        <dbReference type="Proteomes" id="UP000827976"/>
    </source>
</evidence>
<comment type="caution">
    <text evidence="1">The sequence shown here is derived from an EMBL/GenBank/DDBJ whole genome shotgun (WGS) entry which is preliminary data.</text>
</comment>
<evidence type="ECO:0000313" key="1">
    <source>
        <dbReference type="EMBL" id="KAH7674352.1"/>
    </source>
</evidence>
<organism evidence="1 2">
    <name type="scientific">Dioscorea alata</name>
    <name type="common">Purple yam</name>
    <dbReference type="NCBI Taxonomy" id="55571"/>
    <lineage>
        <taxon>Eukaryota</taxon>
        <taxon>Viridiplantae</taxon>
        <taxon>Streptophyta</taxon>
        <taxon>Embryophyta</taxon>
        <taxon>Tracheophyta</taxon>
        <taxon>Spermatophyta</taxon>
        <taxon>Magnoliopsida</taxon>
        <taxon>Liliopsida</taxon>
        <taxon>Dioscoreales</taxon>
        <taxon>Dioscoreaceae</taxon>
        <taxon>Dioscorea</taxon>
    </lineage>
</organism>